<organism evidence="5 6">
    <name type="scientific">Roseateles agri</name>
    <dbReference type="NCBI Taxonomy" id="3098619"/>
    <lineage>
        <taxon>Bacteria</taxon>
        <taxon>Pseudomonadati</taxon>
        <taxon>Pseudomonadota</taxon>
        <taxon>Betaproteobacteria</taxon>
        <taxon>Burkholderiales</taxon>
        <taxon>Sphaerotilaceae</taxon>
        <taxon>Roseateles</taxon>
    </lineage>
</organism>
<dbReference type="PANTHER" id="PTHR46796">
    <property type="entry name" value="HTH-TYPE TRANSCRIPTIONAL ACTIVATOR RHAS-RELATED"/>
    <property type="match status" value="1"/>
</dbReference>
<comment type="caution">
    <text evidence="5">The sequence shown here is derived from an EMBL/GenBank/DDBJ whole genome shotgun (WGS) entry which is preliminary data.</text>
</comment>
<evidence type="ECO:0000256" key="3">
    <source>
        <dbReference type="ARBA" id="ARBA00023163"/>
    </source>
</evidence>
<dbReference type="Gene3D" id="2.60.120.10">
    <property type="entry name" value="Jelly Rolls"/>
    <property type="match status" value="1"/>
</dbReference>
<sequence length="323" mass="34857">MAKIRDLREHTELADSRSCSVQPDAAESGDGERLREALRRFLAAAADGSLPLHLPQLASAPVARGDGHFHLSPELFLQLSGWTEFRFPGQPALRLKAGEALVVPPQLRHDERVGAARGDRFANIVVFAEGPRVSCHLAREIAPGLPGVAHLEACDHPKAGRIHDHLFEACGATSTPWAAAQGRALAAAAVAGVLDVLAAQQPPTAEAEPALVTRVRVLVQNQLGDPALSVARLAEQSGCSVDHLSQQFRQSSGENLLACINRLRIERAARLLRETSLAGKEVAWACGFSAHNYFIRVFRQQHGVTPQQWRLSTAAVDKRVGKL</sequence>
<dbReference type="EMBL" id="JAXCLA010000011">
    <property type="protein sequence ID" value="MDY0748623.1"/>
    <property type="molecule type" value="Genomic_DNA"/>
</dbReference>
<keyword evidence="3" id="KW-0804">Transcription</keyword>
<dbReference type="PANTHER" id="PTHR46796:SF6">
    <property type="entry name" value="ARAC SUBFAMILY"/>
    <property type="match status" value="1"/>
</dbReference>
<evidence type="ECO:0000259" key="4">
    <source>
        <dbReference type="PROSITE" id="PS01124"/>
    </source>
</evidence>
<evidence type="ECO:0000313" key="6">
    <source>
        <dbReference type="Proteomes" id="UP001285263"/>
    </source>
</evidence>
<dbReference type="InterPro" id="IPR014710">
    <property type="entry name" value="RmlC-like_jellyroll"/>
</dbReference>
<evidence type="ECO:0000256" key="1">
    <source>
        <dbReference type="ARBA" id="ARBA00023015"/>
    </source>
</evidence>
<dbReference type="InterPro" id="IPR011051">
    <property type="entry name" value="RmlC_Cupin_sf"/>
</dbReference>
<evidence type="ECO:0000256" key="2">
    <source>
        <dbReference type="ARBA" id="ARBA00023125"/>
    </source>
</evidence>
<dbReference type="Gene3D" id="1.10.10.60">
    <property type="entry name" value="Homeodomain-like"/>
    <property type="match status" value="2"/>
</dbReference>
<reference evidence="5 6" key="1">
    <citation type="submission" date="2023-11" db="EMBL/GenBank/DDBJ databases">
        <title>Paucibacter sp. nov., isolated from fresh soil in Korea.</title>
        <authorList>
            <person name="Le N.T.T."/>
        </authorList>
    </citation>
    <scope>NUCLEOTIDE SEQUENCE [LARGE SCALE GENOMIC DNA]</scope>
    <source>
        <strain evidence="5 6">R3-3</strain>
    </source>
</reference>
<keyword evidence="6" id="KW-1185">Reference proteome</keyword>
<protein>
    <submittedName>
        <fullName evidence="5">AraC family transcriptional regulator</fullName>
    </submittedName>
</protein>
<accession>A0ABU5DS90</accession>
<evidence type="ECO:0000313" key="5">
    <source>
        <dbReference type="EMBL" id="MDY0748623.1"/>
    </source>
</evidence>
<dbReference type="InterPro" id="IPR009057">
    <property type="entry name" value="Homeodomain-like_sf"/>
</dbReference>
<name>A0ABU5DS90_9BURK</name>
<dbReference type="RefSeq" id="WP_320426591.1">
    <property type="nucleotide sequence ID" value="NZ_JAXCLA010000011.1"/>
</dbReference>
<proteinExistence type="predicted"/>
<dbReference type="InterPro" id="IPR050204">
    <property type="entry name" value="AraC_XylS_family_regulators"/>
</dbReference>
<feature type="domain" description="HTH araC/xylS-type" evidence="4">
    <location>
        <begin position="213"/>
        <end position="312"/>
    </location>
</feature>
<dbReference type="InterPro" id="IPR018060">
    <property type="entry name" value="HTH_AraC"/>
</dbReference>
<keyword evidence="1" id="KW-0805">Transcription regulation</keyword>
<dbReference type="Proteomes" id="UP001285263">
    <property type="component" value="Unassembled WGS sequence"/>
</dbReference>
<gene>
    <name evidence="5" type="ORF">SNE35_29265</name>
</gene>
<keyword evidence="2" id="KW-0238">DNA-binding</keyword>
<dbReference type="SUPFAM" id="SSF46689">
    <property type="entry name" value="Homeodomain-like"/>
    <property type="match status" value="1"/>
</dbReference>
<dbReference type="SMART" id="SM00342">
    <property type="entry name" value="HTH_ARAC"/>
    <property type="match status" value="1"/>
</dbReference>
<dbReference type="Pfam" id="PF12833">
    <property type="entry name" value="HTH_18"/>
    <property type="match status" value="1"/>
</dbReference>
<dbReference type="PROSITE" id="PS01124">
    <property type="entry name" value="HTH_ARAC_FAMILY_2"/>
    <property type="match status" value="1"/>
</dbReference>
<dbReference type="SUPFAM" id="SSF51182">
    <property type="entry name" value="RmlC-like cupins"/>
    <property type="match status" value="1"/>
</dbReference>